<dbReference type="SUPFAM" id="SSF52540">
    <property type="entry name" value="P-loop containing nucleoside triphosphate hydrolases"/>
    <property type="match status" value="1"/>
</dbReference>
<evidence type="ECO:0000313" key="2">
    <source>
        <dbReference type="Proteomes" id="UP001237642"/>
    </source>
</evidence>
<comment type="caution">
    <text evidence="1">The sequence shown here is derived from an EMBL/GenBank/DDBJ whole genome shotgun (WGS) entry which is preliminary data.</text>
</comment>
<evidence type="ECO:0000313" key="1">
    <source>
        <dbReference type="EMBL" id="KAK1365582.1"/>
    </source>
</evidence>
<dbReference type="GO" id="GO:0003697">
    <property type="term" value="F:single-stranded DNA binding"/>
    <property type="evidence" value="ECO:0007669"/>
    <property type="project" value="TreeGrafter"/>
</dbReference>
<dbReference type="GO" id="GO:0097196">
    <property type="term" value="C:Shu complex"/>
    <property type="evidence" value="ECO:0007669"/>
    <property type="project" value="TreeGrafter"/>
</dbReference>
<organism evidence="1 2">
    <name type="scientific">Heracleum sosnowskyi</name>
    <dbReference type="NCBI Taxonomy" id="360622"/>
    <lineage>
        <taxon>Eukaryota</taxon>
        <taxon>Viridiplantae</taxon>
        <taxon>Streptophyta</taxon>
        <taxon>Embryophyta</taxon>
        <taxon>Tracheophyta</taxon>
        <taxon>Spermatophyta</taxon>
        <taxon>Magnoliopsida</taxon>
        <taxon>eudicotyledons</taxon>
        <taxon>Gunneridae</taxon>
        <taxon>Pentapetalae</taxon>
        <taxon>asterids</taxon>
        <taxon>campanulids</taxon>
        <taxon>Apiales</taxon>
        <taxon>Apiaceae</taxon>
        <taxon>Apioideae</taxon>
        <taxon>apioid superclade</taxon>
        <taxon>Tordylieae</taxon>
        <taxon>Tordyliinae</taxon>
        <taxon>Heracleum</taxon>
    </lineage>
</organism>
<accession>A0AAD8MAG4</accession>
<dbReference type="Proteomes" id="UP001237642">
    <property type="component" value="Unassembled WGS sequence"/>
</dbReference>
<gene>
    <name evidence="1" type="ORF">POM88_041143</name>
</gene>
<reference evidence="1" key="1">
    <citation type="submission" date="2023-02" db="EMBL/GenBank/DDBJ databases">
        <title>Genome of toxic invasive species Heracleum sosnowskyi carries increased number of genes despite the absence of recent whole-genome duplications.</title>
        <authorList>
            <person name="Schelkunov M."/>
            <person name="Shtratnikova V."/>
            <person name="Makarenko M."/>
            <person name="Klepikova A."/>
            <person name="Omelchenko D."/>
            <person name="Novikova G."/>
            <person name="Obukhova E."/>
            <person name="Bogdanov V."/>
            <person name="Penin A."/>
            <person name="Logacheva M."/>
        </authorList>
    </citation>
    <scope>NUCLEOTIDE SEQUENCE</scope>
    <source>
        <strain evidence="1">Hsosn_3</strain>
        <tissue evidence="1">Leaf</tissue>
    </source>
</reference>
<dbReference type="PANTHER" id="PTHR28653:SF1">
    <property type="entry name" value="ATPASE SWSAP1"/>
    <property type="match status" value="1"/>
</dbReference>
<dbReference type="EMBL" id="JAUIZM010000009">
    <property type="protein sequence ID" value="KAK1365582.1"/>
    <property type="molecule type" value="Genomic_DNA"/>
</dbReference>
<keyword evidence="2" id="KW-1185">Reference proteome</keyword>
<dbReference type="InterPro" id="IPR027417">
    <property type="entry name" value="P-loop_NTPase"/>
</dbReference>
<reference evidence="1" key="2">
    <citation type="submission" date="2023-05" db="EMBL/GenBank/DDBJ databases">
        <authorList>
            <person name="Schelkunov M.I."/>
        </authorList>
    </citation>
    <scope>NUCLEOTIDE SEQUENCE</scope>
    <source>
        <strain evidence="1">Hsosn_3</strain>
        <tissue evidence="1">Leaf</tissue>
    </source>
</reference>
<dbReference type="PANTHER" id="PTHR28653">
    <property type="match status" value="1"/>
</dbReference>
<dbReference type="GO" id="GO:0016787">
    <property type="term" value="F:hydrolase activity"/>
    <property type="evidence" value="ECO:0007669"/>
    <property type="project" value="UniProtKB-KW"/>
</dbReference>
<dbReference type="GO" id="GO:0000724">
    <property type="term" value="P:double-strand break repair via homologous recombination"/>
    <property type="evidence" value="ECO:0007669"/>
    <property type="project" value="TreeGrafter"/>
</dbReference>
<name>A0AAD8MAG4_9APIA</name>
<protein>
    <submittedName>
        <fullName evidence="1">P-loop containing nucleoside triphosphate hydrolase</fullName>
    </submittedName>
</protein>
<sequence length="262" mass="29612">MDEEIEKFFFLLTTTTTTCSSSSSKTQGSEPIILLSGPPNSGKTSLLFQYAFNSANAANVIHSQTPHSTHLSPQVVFICKRSKLQMKPPFLSQGVHPSSHVFQLIHIKYVEDIEGLVNYFAAFHLYHQYPLTVIVDDFGLYFHDAHDCYGQEKYNNSRGRDFAMVKTLALCCNAIIHANETGHPCKLLLSDTHQGDMPKLLYIYRRWVSSIYNIKGDSGTFLLQRIPSQSPANVDLQKRRIAKYSIALQQLVLEGFSEDMDQ</sequence>
<keyword evidence="1" id="KW-0378">Hydrolase</keyword>
<dbReference type="Gene3D" id="3.40.50.300">
    <property type="entry name" value="P-loop containing nucleotide triphosphate hydrolases"/>
    <property type="match status" value="1"/>
</dbReference>
<proteinExistence type="predicted"/>
<dbReference type="AlphaFoldDB" id="A0AAD8MAG4"/>